<dbReference type="InterPro" id="IPR050345">
    <property type="entry name" value="Aliph_Amidase/BUP"/>
</dbReference>
<dbReference type="InterPro" id="IPR044083">
    <property type="entry name" value="RamA-like"/>
</dbReference>
<name>A0A0P1I3N1_9RHOB</name>
<dbReference type="InterPro" id="IPR036526">
    <property type="entry name" value="C-N_Hydrolase_sf"/>
</dbReference>
<dbReference type="GO" id="GO:0016811">
    <property type="term" value="F:hydrolase activity, acting on carbon-nitrogen (but not peptide) bonds, in linear amides"/>
    <property type="evidence" value="ECO:0007669"/>
    <property type="project" value="UniProtKB-ARBA"/>
</dbReference>
<evidence type="ECO:0000256" key="2">
    <source>
        <dbReference type="ARBA" id="ARBA00022801"/>
    </source>
</evidence>
<dbReference type="RefSeq" id="WP_145865256.1">
    <property type="nucleotide sequence ID" value="NZ_CYTW01000001.1"/>
</dbReference>
<dbReference type="PROSITE" id="PS50263">
    <property type="entry name" value="CN_HYDROLASE"/>
    <property type="match status" value="1"/>
</dbReference>
<feature type="domain" description="CN hydrolase" evidence="3">
    <location>
        <begin position="1"/>
        <end position="233"/>
    </location>
</feature>
<sequence>MIVGFYQCPSPKGDLDVGLGAVETALQSAADANADMLVMPEVFLPGYGATTQAAPEGWDRVELRLSELCQHYGTALTIGLPDYQSGQVFNTAVVFDPDGGTLARYRKIQLFGEAEKALYSPGTDHVVFGYRGKKWGLLICYDVEFPEHVRALVRAGADIVLVPTANMKPFVNVNRIMVPSRAAENGVPLVYANYCGTEGALSYTGMSVICGPDGTALASQDQSTGLCVAEILGNPDAQDIPLSTQLADFQQPG</sequence>
<accession>A0A0P1I3N1</accession>
<dbReference type="PANTHER" id="PTHR43674">
    <property type="entry name" value="NITRILASE C965.09-RELATED"/>
    <property type="match status" value="1"/>
</dbReference>
<dbReference type="PROSITE" id="PS01227">
    <property type="entry name" value="UPF0012"/>
    <property type="match status" value="1"/>
</dbReference>
<dbReference type="AlphaFoldDB" id="A0A0P1I3N1"/>
<gene>
    <name evidence="4" type="primary">ramA_2</name>
    <name evidence="4" type="ORF">PH7735_00863</name>
</gene>
<dbReference type="EMBL" id="CYTW01000001">
    <property type="protein sequence ID" value="CUJ88065.1"/>
    <property type="molecule type" value="Genomic_DNA"/>
</dbReference>
<protein>
    <submittedName>
        <fullName evidence="4">(R)-stereoselective amidase</fullName>
        <ecNumber evidence="4">3.5.1.100</ecNumber>
    </submittedName>
</protein>
<comment type="similarity">
    <text evidence="1">Belongs to the carbon-nitrogen hydrolase superfamily. NIT1/NIT2 family.</text>
</comment>
<proteinExistence type="inferred from homology"/>
<keyword evidence="5" id="KW-1185">Reference proteome</keyword>
<dbReference type="STRING" id="1715693.PH7735_00863"/>
<keyword evidence="2 4" id="KW-0378">Hydrolase</keyword>
<dbReference type="CDD" id="cd07576">
    <property type="entry name" value="R-amidase_like"/>
    <property type="match status" value="1"/>
</dbReference>
<dbReference type="InterPro" id="IPR003010">
    <property type="entry name" value="C-N_Hydrolase"/>
</dbReference>
<dbReference type="GeneID" id="83879933"/>
<evidence type="ECO:0000313" key="5">
    <source>
        <dbReference type="Proteomes" id="UP000051870"/>
    </source>
</evidence>
<dbReference type="EC" id="3.5.1.100" evidence="4"/>
<dbReference type="SUPFAM" id="SSF56317">
    <property type="entry name" value="Carbon-nitrogen hydrolase"/>
    <property type="match status" value="1"/>
</dbReference>
<reference evidence="5" key="1">
    <citation type="submission" date="2015-09" db="EMBL/GenBank/DDBJ databases">
        <authorList>
            <person name="Rodrigo-Torres Lidia"/>
            <person name="Arahal R.David."/>
        </authorList>
    </citation>
    <scope>NUCLEOTIDE SEQUENCE [LARGE SCALE GENOMIC DNA]</scope>
    <source>
        <strain evidence="5">CECT 7735</strain>
    </source>
</reference>
<evidence type="ECO:0000313" key="4">
    <source>
        <dbReference type="EMBL" id="CUJ88065.1"/>
    </source>
</evidence>
<dbReference type="Proteomes" id="UP000051870">
    <property type="component" value="Unassembled WGS sequence"/>
</dbReference>
<dbReference type="PANTHER" id="PTHR43674:SF2">
    <property type="entry name" value="BETA-UREIDOPROPIONASE"/>
    <property type="match status" value="1"/>
</dbReference>
<dbReference type="InterPro" id="IPR001110">
    <property type="entry name" value="UPF0012_CS"/>
</dbReference>
<organism evidence="4 5">
    <name type="scientific">Shimia thalassica</name>
    <dbReference type="NCBI Taxonomy" id="1715693"/>
    <lineage>
        <taxon>Bacteria</taxon>
        <taxon>Pseudomonadati</taxon>
        <taxon>Pseudomonadota</taxon>
        <taxon>Alphaproteobacteria</taxon>
        <taxon>Rhodobacterales</taxon>
        <taxon>Roseobacteraceae</taxon>
    </lineage>
</organism>
<dbReference type="Pfam" id="PF00795">
    <property type="entry name" value="CN_hydrolase"/>
    <property type="match status" value="1"/>
</dbReference>
<dbReference type="Gene3D" id="3.60.110.10">
    <property type="entry name" value="Carbon-nitrogen hydrolase"/>
    <property type="match status" value="1"/>
</dbReference>
<evidence type="ECO:0000259" key="3">
    <source>
        <dbReference type="PROSITE" id="PS50263"/>
    </source>
</evidence>
<evidence type="ECO:0000256" key="1">
    <source>
        <dbReference type="ARBA" id="ARBA00010613"/>
    </source>
</evidence>